<accession>A0A1I1Z4Y3</accession>
<reference evidence="1 2" key="1">
    <citation type="submission" date="2016-10" db="EMBL/GenBank/DDBJ databases">
        <authorList>
            <person name="de Groot N.N."/>
        </authorList>
    </citation>
    <scope>NUCLEOTIDE SEQUENCE [LARGE SCALE GENOMIC DNA]</scope>
    <source>
        <strain evidence="1 2">DSM 26130</strain>
    </source>
</reference>
<proteinExistence type="predicted"/>
<protein>
    <submittedName>
        <fullName evidence="1">Uncharacterized protein</fullName>
    </submittedName>
</protein>
<dbReference type="AlphaFoldDB" id="A0A1I1Z4Y3"/>
<organism evidence="1 2">
    <name type="scientific">Spirosoma endophyticum</name>
    <dbReference type="NCBI Taxonomy" id="662367"/>
    <lineage>
        <taxon>Bacteria</taxon>
        <taxon>Pseudomonadati</taxon>
        <taxon>Bacteroidota</taxon>
        <taxon>Cytophagia</taxon>
        <taxon>Cytophagales</taxon>
        <taxon>Cytophagaceae</taxon>
        <taxon>Spirosoma</taxon>
    </lineage>
</organism>
<dbReference type="EMBL" id="FOLQ01000012">
    <property type="protein sequence ID" value="SFE26811.1"/>
    <property type="molecule type" value="Genomic_DNA"/>
</dbReference>
<dbReference type="Proteomes" id="UP000198598">
    <property type="component" value="Unassembled WGS sequence"/>
</dbReference>
<name>A0A1I1Z4Y3_9BACT</name>
<evidence type="ECO:0000313" key="1">
    <source>
        <dbReference type="EMBL" id="SFE26811.1"/>
    </source>
</evidence>
<gene>
    <name evidence="1" type="ORF">SAMN05216167_11218</name>
</gene>
<sequence>MVSMSWVDIHSSKPLSEHVGVDRSKKRRCLQNFTSVQKRYICQETLNVMATESKVSKTSVKKSSASGQLGTKSNMKAGLGLFKDKIVSESSAWEDDLRVTIKK</sequence>
<dbReference type="STRING" id="662367.SAMN05216167_11218"/>
<keyword evidence="2" id="KW-1185">Reference proteome</keyword>
<evidence type="ECO:0000313" key="2">
    <source>
        <dbReference type="Proteomes" id="UP000198598"/>
    </source>
</evidence>